<feature type="compositionally biased region" description="Basic and acidic residues" evidence="1">
    <location>
        <begin position="140"/>
        <end position="149"/>
    </location>
</feature>
<protein>
    <recommendedName>
        <fullName evidence="5">Secreted protein</fullName>
    </recommendedName>
</protein>
<accession>A0A839E707</accession>
<sequence>MQTWAKRGVRAALVTGGMLAAGSGVASASEDCPDRPAPPLGETTFPQGADVLDDGTPRRNGLCFAGELFPTDTPRNNPAPGKHTVAALTGPIDPVTEVIPVVDDVLTQEIPRVPEQPTTGRHRSTDPETTEIPVIDPEPTTERAPRPDPSETTSGPPASSGRHALEAESGSPAEGFHRSSNSSDAIGDVVHDTRGAIVVPTIRDHEAPLVVPAVDPATVDGFAAESTQSIVELWKSSLGKTVPAPAGEPLLSPRTVDLTSAGLPAKKLHTVPRELLDSAVSTVPAARREAQEFLPLHVPGDMQHQVTEIPNPSEAAELVVAPAPRAEESEPSRITQVLRGELLPEPRADEPAAAPAFSTAPELSEVVVFTADELAVALPERDEVARNPFRRSTRTAPTGGMSLPVVDDGGALPTVTVAQGETLASVFGNPVTEQLRAGALLRDVAGRA</sequence>
<organism evidence="3 4">
    <name type="scientific">Halosaccharopolyspora lacisalsi</name>
    <dbReference type="NCBI Taxonomy" id="1000566"/>
    <lineage>
        <taxon>Bacteria</taxon>
        <taxon>Bacillati</taxon>
        <taxon>Actinomycetota</taxon>
        <taxon>Actinomycetes</taxon>
        <taxon>Pseudonocardiales</taxon>
        <taxon>Pseudonocardiaceae</taxon>
        <taxon>Halosaccharopolyspora</taxon>
    </lineage>
</organism>
<dbReference type="Proteomes" id="UP000569329">
    <property type="component" value="Unassembled WGS sequence"/>
</dbReference>
<evidence type="ECO:0000256" key="2">
    <source>
        <dbReference type="SAM" id="SignalP"/>
    </source>
</evidence>
<keyword evidence="2" id="KW-0732">Signal</keyword>
<feature type="region of interest" description="Disordered" evidence="1">
    <location>
        <begin position="108"/>
        <end position="188"/>
    </location>
</feature>
<dbReference type="EMBL" id="JACGWZ010000009">
    <property type="protein sequence ID" value="MBA8827685.1"/>
    <property type="molecule type" value="Genomic_DNA"/>
</dbReference>
<evidence type="ECO:0000313" key="3">
    <source>
        <dbReference type="EMBL" id="MBA8827685.1"/>
    </source>
</evidence>
<evidence type="ECO:0000256" key="1">
    <source>
        <dbReference type="SAM" id="MobiDB-lite"/>
    </source>
</evidence>
<gene>
    <name evidence="3" type="ORF">FHX42_005090</name>
</gene>
<proteinExistence type="predicted"/>
<feature type="signal peptide" evidence="2">
    <location>
        <begin position="1"/>
        <end position="28"/>
    </location>
</feature>
<evidence type="ECO:0008006" key="5">
    <source>
        <dbReference type="Google" id="ProtNLM"/>
    </source>
</evidence>
<keyword evidence="4" id="KW-1185">Reference proteome</keyword>
<feature type="chain" id="PRO_5033066736" description="Secreted protein" evidence="2">
    <location>
        <begin position="29"/>
        <end position="448"/>
    </location>
</feature>
<dbReference type="RefSeq" id="WP_182546849.1">
    <property type="nucleotide sequence ID" value="NZ_JACGWZ010000009.1"/>
</dbReference>
<dbReference type="AlphaFoldDB" id="A0A839E707"/>
<reference evidence="3 4" key="1">
    <citation type="submission" date="2020-07" db="EMBL/GenBank/DDBJ databases">
        <title>Sequencing the genomes of 1000 actinobacteria strains.</title>
        <authorList>
            <person name="Klenk H.-P."/>
        </authorList>
    </citation>
    <scope>NUCLEOTIDE SEQUENCE [LARGE SCALE GENOMIC DNA]</scope>
    <source>
        <strain evidence="3 4">DSM 45975</strain>
    </source>
</reference>
<feature type="region of interest" description="Disordered" evidence="1">
    <location>
        <begin position="24"/>
        <end position="49"/>
    </location>
</feature>
<evidence type="ECO:0000313" key="4">
    <source>
        <dbReference type="Proteomes" id="UP000569329"/>
    </source>
</evidence>
<name>A0A839E707_9PSEU</name>
<comment type="caution">
    <text evidence="3">The sequence shown here is derived from an EMBL/GenBank/DDBJ whole genome shotgun (WGS) entry which is preliminary data.</text>
</comment>